<accession>A0A8S4MNH8</accession>
<name>A0A8S4MNH8_BRALA</name>
<evidence type="ECO:0000313" key="3">
    <source>
        <dbReference type="Proteomes" id="UP000838412"/>
    </source>
</evidence>
<comment type="caution">
    <text evidence="2">The sequence shown here is derived from an EMBL/GenBank/DDBJ whole genome shotgun (WGS) entry which is preliminary data.</text>
</comment>
<dbReference type="OrthoDB" id="1902038at2759"/>
<protein>
    <submittedName>
        <fullName evidence="2">Hypp9570 protein</fullName>
    </submittedName>
</protein>
<dbReference type="EMBL" id="CAKMNS010000269">
    <property type="protein sequence ID" value="CAH1277338.1"/>
    <property type="molecule type" value="Genomic_DNA"/>
</dbReference>
<evidence type="ECO:0000313" key="2">
    <source>
        <dbReference type="EMBL" id="CAH1277338.1"/>
    </source>
</evidence>
<reference evidence="2" key="1">
    <citation type="submission" date="2022-01" db="EMBL/GenBank/DDBJ databases">
        <authorList>
            <person name="Braso-Vives M."/>
        </authorList>
    </citation>
    <scope>NUCLEOTIDE SEQUENCE</scope>
</reference>
<feature type="compositionally biased region" description="Pro residues" evidence="1">
    <location>
        <begin position="134"/>
        <end position="152"/>
    </location>
</feature>
<proteinExistence type="predicted"/>
<organism evidence="2 3">
    <name type="scientific">Branchiostoma lanceolatum</name>
    <name type="common">Common lancelet</name>
    <name type="synonym">Amphioxus lanceolatum</name>
    <dbReference type="NCBI Taxonomy" id="7740"/>
    <lineage>
        <taxon>Eukaryota</taxon>
        <taxon>Metazoa</taxon>
        <taxon>Chordata</taxon>
        <taxon>Cephalochordata</taxon>
        <taxon>Leptocardii</taxon>
        <taxon>Amphioxiformes</taxon>
        <taxon>Branchiostomatidae</taxon>
        <taxon>Branchiostoma</taxon>
    </lineage>
</organism>
<keyword evidence="3" id="KW-1185">Reference proteome</keyword>
<gene>
    <name evidence="2" type="primary">Hypp9570</name>
    <name evidence="2" type="ORF">BLAG_LOCUS26142</name>
</gene>
<dbReference type="AlphaFoldDB" id="A0A8S4MNH8"/>
<dbReference type="Proteomes" id="UP000838412">
    <property type="component" value="Unassembled WGS sequence"/>
</dbReference>
<feature type="region of interest" description="Disordered" evidence="1">
    <location>
        <begin position="121"/>
        <end position="167"/>
    </location>
</feature>
<evidence type="ECO:0000256" key="1">
    <source>
        <dbReference type="SAM" id="MobiDB-lite"/>
    </source>
</evidence>
<sequence>MAADVYEKLCRLMIHLTWQGFEENLEQFYSEFENAQQVTKYMRGWNCDEWRSVWGDGSQSAGQFSAFLRHDRADVFGLGSASDQPTDFPVTRAVQQKWLTNIAQRVVDFCWLMPDHQDIHNQLPKPNNEHWTPPTLPPPPPTTAHQPPPPTIYRPIAPRAEPQPLPPPHQPATVLTPYTATIMNSSNSFFAPFQSQPFIRPAIHHYLPQSINQPIYQHPITPLPSTTPINSLNPFIPFPANTSAPIIYYTIHTATPNIPFH</sequence>